<dbReference type="Proteomes" id="UP000236753">
    <property type="component" value="Unassembled WGS sequence"/>
</dbReference>
<evidence type="ECO:0000256" key="3">
    <source>
        <dbReference type="ARBA" id="ARBA00022475"/>
    </source>
</evidence>
<proteinExistence type="inferred from homology"/>
<evidence type="ECO:0000256" key="6">
    <source>
        <dbReference type="ARBA" id="ARBA00023136"/>
    </source>
</evidence>
<dbReference type="InterPro" id="IPR029020">
    <property type="entry name" value="Ammonium/urea_transptr"/>
</dbReference>
<dbReference type="EMBL" id="FNUX01000008">
    <property type="protein sequence ID" value="SEF75362.1"/>
    <property type="molecule type" value="Genomic_DNA"/>
</dbReference>
<evidence type="ECO:0000313" key="9">
    <source>
        <dbReference type="Proteomes" id="UP000236753"/>
    </source>
</evidence>
<evidence type="ECO:0000256" key="7">
    <source>
        <dbReference type="SAM" id="Phobius"/>
    </source>
</evidence>
<sequence>MSWLLNFDKMLPGILRVLLRGAGQVVFCGNAATGLCVLMALYVGGIITGLAATIGLISSTVTAYALKFCKEDIEAGLYGFNGVLAGSLSINISRTYAPVLALHRTCIHAIGRPMDRSDKGVEDV</sequence>
<dbReference type="Gene3D" id="1.10.3430.10">
    <property type="entry name" value="Ammonium transporter AmtB like domains"/>
    <property type="match status" value="1"/>
</dbReference>
<evidence type="ECO:0000256" key="5">
    <source>
        <dbReference type="ARBA" id="ARBA00022989"/>
    </source>
</evidence>
<comment type="subcellular location">
    <subcellularLocation>
        <location evidence="1">Cell membrane</location>
        <topology evidence="1">Multi-pass membrane protein</topology>
    </subcellularLocation>
</comment>
<evidence type="ECO:0000256" key="1">
    <source>
        <dbReference type="ARBA" id="ARBA00004651"/>
    </source>
</evidence>
<evidence type="ECO:0000256" key="2">
    <source>
        <dbReference type="ARBA" id="ARBA00005914"/>
    </source>
</evidence>
<keyword evidence="3" id="KW-1003">Cell membrane</keyword>
<dbReference type="GO" id="GO:0005886">
    <property type="term" value="C:plasma membrane"/>
    <property type="evidence" value="ECO:0007669"/>
    <property type="project" value="UniProtKB-SubCell"/>
</dbReference>
<gene>
    <name evidence="8" type="ORF">SAMN05216334_10840</name>
</gene>
<dbReference type="PANTHER" id="PTHR10464">
    <property type="entry name" value="UREA TRANSPORTER"/>
    <property type="match status" value="1"/>
</dbReference>
<comment type="similarity">
    <text evidence="2">Belongs to the urea transporter family.</text>
</comment>
<protein>
    <submittedName>
        <fullName evidence="8">Urea transporter</fullName>
    </submittedName>
</protein>
<dbReference type="PANTHER" id="PTHR10464:SF4">
    <property type="entry name" value="UREA TRANSPORTER"/>
    <property type="match status" value="1"/>
</dbReference>
<evidence type="ECO:0000256" key="4">
    <source>
        <dbReference type="ARBA" id="ARBA00022692"/>
    </source>
</evidence>
<accession>A0A1H5UK11</accession>
<organism evidence="8 9">
    <name type="scientific">Nitrosomonas ureae</name>
    <dbReference type="NCBI Taxonomy" id="44577"/>
    <lineage>
        <taxon>Bacteria</taxon>
        <taxon>Pseudomonadati</taxon>
        <taxon>Pseudomonadota</taxon>
        <taxon>Betaproteobacteria</taxon>
        <taxon>Nitrosomonadales</taxon>
        <taxon>Nitrosomonadaceae</taxon>
        <taxon>Nitrosomonas</taxon>
    </lineage>
</organism>
<dbReference type="AlphaFoldDB" id="A0A1H5UK11"/>
<feature type="transmembrane region" description="Helical" evidence="7">
    <location>
        <begin position="46"/>
        <end position="66"/>
    </location>
</feature>
<evidence type="ECO:0000313" key="8">
    <source>
        <dbReference type="EMBL" id="SEF75362.1"/>
    </source>
</evidence>
<reference evidence="8 9" key="1">
    <citation type="submission" date="2016-10" db="EMBL/GenBank/DDBJ databases">
        <authorList>
            <person name="de Groot N.N."/>
        </authorList>
    </citation>
    <scope>NUCLEOTIDE SEQUENCE [LARGE SCALE GENOMIC DNA]</scope>
    <source>
        <strain evidence="8 9">Nm13</strain>
    </source>
</reference>
<keyword evidence="5 7" id="KW-1133">Transmembrane helix</keyword>
<dbReference type="RefSeq" id="WP_258039316.1">
    <property type="nucleotide sequence ID" value="NZ_FNUX01000008.1"/>
</dbReference>
<dbReference type="Pfam" id="PF03253">
    <property type="entry name" value="UT"/>
    <property type="match status" value="1"/>
</dbReference>
<dbReference type="InterPro" id="IPR004937">
    <property type="entry name" value="Urea_transporter"/>
</dbReference>
<keyword evidence="4 7" id="KW-0812">Transmembrane</keyword>
<dbReference type="GO" id="GO:0015204">
    <property type="term" value="F:urea transmembrane transporter activity"/>
    <property type="evidence" value="ECO:0007669"/>
    <property type="project" value="InterPro"/>
</dbReference>
<keyword evidence="6 7" id="KW-0472">Membrane</keyword>
<name>A0A1H5UK11_9PROT</name>